<evidence type="ECO:0000313" key="2">
    <source>
        <dbReference type="Proteomes" id="UP001177021"/>
    </source>
</evidence>
<accession>A0ACB0KAE5</accession>
<comment type="caution">
    <text evidence="1">The sequence shown here is derived from an EMBL/GenBank/DDBJ whole genome shotgun (WGS) entry which is preliminary data.</text>
</comment>
<protein>
    <submittedName>
        <fullName evidence="1">Uncharacterized protein</fullName>
    </submittedName>
</protein>
<keyword evidence="2" id="KW-1185">Reference proteome</keyword>
<gene>
    <name evidence="1" type="ORF">MILVUS5_LOCUS20628</name>
</gene>
<name>A0ACB0KAE5_TRIPR</name>
<evidence type="ECO:0000313" key="1">
    <source>
        <dbReference type="EMBL" id="CAJ2653251.1"/>
    </source>
</evidence>
<reference evidence="1" key="1">
    <citation type="submission" date="2023-10" db="EMBL/GenBank/DDBJ databases">
        <authorList>
            <person name="Rodriguez Cubillos JULIANA M."/>
            <person name="De Vega J."/>
        </authorList>
    </citation>
    <scope>NUCLEOTIDE SEQUENCE</scope>
</reference>
<organism evidence="1 2">
    <name type="scientific">Trifolium pratense</name>
    <name type="common">Red clover</name>
    <dbReference type="NCBI Taxonomy" id="57577"/>
    <lineage>
        <taxon>Eukaryota</taxon>
        <taxon>Viridiplantae</taxon>
        <taxon>Streptophyta</taxon>
        <taxon>Embryophyta</taxon>
        <taxon>Tracheophyta</taxon>
        <taxon>Spermatophyta</taxon>
        <taxon>Magnoliopsida</taxon>
        <taxon>eudicotyledons</taxon>
        <taxon>Gunneridae</taxon>
        <taxon>Pentapetalae</taxon>
        <taxon>rosids</taxon>
        <taxon>fabids</taxon>
        <taxon>Fabales</taxon>
        <taxon>Fabaceae</taxon>
        <taxon>Papilionoideae</taxon>
        <taxon>50 kb inversion clade</taxon>
        <taxon>NPAAA clade</taxon>
        <taxon>Hologalegina</taxon>
        <taxon>IRL clade</taxon>
        <taxon>Trifolieae</taxon>
        <taxon>Trifolium</taxon>
    </lineage>
</organism>
<dbReference type="EMBL" id="CASHSV030000206">
    <property type="protein sequence ID" value="CAJ2653251.1"/>
    <property type="molecule type" value="Genomic_DNA"/>
</dbReference>
<dbReference type="Proteomes" id="UP001177021">
    <property type="component" value="Unassembled WGS sequence"/>
</dbReference>
<sequence length="186" mass="22291">MSTKFEKKSKRKFEMKPKCFRVRSRNPRTSAMYHYQHVGPYDVSFFYWLPIPKELYPAYLADIAAAAKARAEGKPIDKNIWNKYFRVKPVVHRSKPLANWKQLDDYWRERDAARVKANALKRKMKKAYHMKKEQPLLNKTELMTEFARVVANALKRKEKEAYPMKKEQQLLDETKLTDFARFRLTL</sequence>
<proteinExistence type="predicted"/>